<feature type="region of interest" description="Disordered" evidence="1">
    <location>
        <begin position="360"/>
        <end position="413"/>
    </location>
</feature>
<feature type="transmembrane region" description="Helical" evidence="2">
    <location>
        <begin position="494"/>
        <end position="510"/>
    </location>
</feature>
<feature type="compositionally biased region" description="Basic and acidic residues" evidence="1">
    <location>
        <begin position="380"/>
        <end position="392"/>
    </location>
</feature>
<organism evidence="3 4">
    <name type="scientific">Phycomyces blakesleeanus</name>
    <dbReference type="NCBI Taxonomy" id="4837"/>
    <lineage>
        <taxon>Eukaryota</taxon>
        <taxon>Fungi</taxon>
        <taxon>Fungi incertae sedis</taxon>
        <taxon>Mucoromycota</taxon>
        <taxon>Mucoromycotina</taxon>
        <taxon>Mucoromycetes</taxon>
        <taxon>Mucorales</taxon>
        <taxon>Phycomycetaceae</taxon>
        <taxon>Phycomyces</taxon>
    </lineage>
</organism>
<name>A0ABR3AS18_PHYBL</name>
<evidence type="ECO:0000313" key="3">
    <source>
        <dbReference type="EMBL" id="KAL0080380.1"/>
    </source>
</evidence>
<feature type="compositionally biased region" description="Acidic residues" evidence="1">
    <location>
        <begin position="393"/>
        <end position="406"/>
    </location>
</feature>
<evidence type="ECO:0000313" key="4">
    <source>
        <dbReference type="Proteomes" id="UP001448207"/>
    </source>
</evidence>
<evidence type="ECO:0000256" key="1">
    <source>
        <dbReference type="SAM" id="MobiDB-lite"/>
    </source>
</evidence>
<keyword evidence="4" id="KW-1185">Reference proteome</keyword>
<reference evidence="3 4" key="1">
    <citation type="submission" date="2024-04" db="EMBL/GenBank/DDBJ databases">
        <title>Symmetric and asymmetric DNA N6-adenine methylation regulates different biological responses in Mucorales.</title>
        <authorList>
            <consortium name="Lawrence Berkeley National Laboratory"/>
            <person name="Lax C."/>
            <person name="Mondo S.J."/>
            <person name="Osorio-Concepcion M."/>
            <person name="Muszewska A."/>
            <person name="Corrochano-Luque M."/>
            <person name="Gutierrez G."/>
            <person name="Riley R."/>
            <person name="Lipzen A."/>
            <person name="Guo J."/>
            <person name="Hundley H."/>
            <person name="Amirebrahimi M."/>
            <person name="Ng V."/>
            <person name="Lorenzo-Gutierrez D."/>
            <person name="Binder U."/>
            <person name="Yang J."/>
            <person name="Song Y."/>
            <person name="Canovas D."/>
            <person name="Navarro E."/>
            <person name="Freitag M."/>
            <person name="Gabaldon T."/>
            <person name="Grigoriev I.V."/>
            <person name="Corrochano L.M."/>
            <person name="Nicolas F.E."/>
            <person name="Garre V."/>
        </authorList>
    </citation>
    <scope>NUCLEOTIDE SEQUENCE [LARGE SCALE GENOMIC DNA]</scope>
    <source>
        <strain evidence="3 4">L51</strain>
    </source>
</reference>
<dbReference type="Proteomes" id="UP001448207">
    <property type="component" value="Unassembled WGS sequence"/>
</dbReference>
<dbReference type="EMBL" id="JBCLYO010000020">
    <property type="protein sequence ID" value="KAL0080380.1"/>
    <property type="molecule type" value="Genomic_DNA"/>
</dbReference>
<keyword evidence="2" id="KW-0812">Transmembrane</keyword>
<comment type="caution">
    <text evidence="3">The sequence shown here is derived from an EMBL/GenBank/DDBJ whole genome shotgun (WGS) entry which is preliminary data.</text>
</comment>
<feature type="transmembrane region" description="Helical" evidence="2">
    <location>
        <begin position="6"/>
        <end position="28"/>
    </location>
</feature>
<keyword evidence="2" id="KW-1133">Transmembrane helix</keyword>
<evidence type="ECO:0000256" key="2">
    <source>
        <dbReference type="SAM" id="Phobius"/>
    </source>
</evidence>
<accession>A0ABR3AS18</accession>
<protein>
    <submittedName>
        <fullName evidence="3">Uncharacterized protein</fullName>
    </submittedName>
</protein>
<proteinExistence type="predicted"/>
<gene>
    <name evidence="3" type="ORF">J3Q64DRAFT_1759748</name>
</gene>
<sequence length="511" mass="59242">MVYPDILILSHINSCTFFVYFIIFLLYCSLSIMATPLSLQFQLLYHWENSTRNDDLKTCMYPTFKVNLNNVPIYRLIDYQFESHYISAGQLWKASGLTIIEGLHLFQLHPSDYQVDFLIPVFPFCDIWVTTKKARSMAASLGVDIELDRFLDPGLDRFYSSDNAARNEIVHNWKVEAIPNAMYSTRALLETEFEMPDRLTANRKIRTQISRLRQPGIIMKDRFENGLVRWQVGTYEQFIQPSGFSASGISQLRSEQRNNHNNNNAIDDDEELEDDDLEGYPQASSVWDVLQGLLCDLQTLRRQGVTTSNNIRESRVLSDTMLVGNIPLKREYLGQSMALQNMYIAVMAEKIYNEIQGMATESRTEPGNKNQNQNPNPNENENKNKSKKGIEIEREEDDDDLEEEEERSVNKVAGLRNESLGSLSSEYSLGDHIDPQMMLHDRMDFLEQSLYRMSRKSRKKVDEVVTGQQELENQILALEQWRSKSELARKSERVWMFMVMLSILIGSWVLR</sequence>
<feature type="compositionally biased region" description="Low complexity" evidence="1">
    <location>
        <begin position="365"/>
        <end position="379"/>
    </location>
</feature>
<keyword evidence="2" id="KW-0472">Membrane</keyword>